<dbReference type="InterPro" id="IPR039901">
    <property type="entry name" value="Kdotransferase"/>
</dbReference>
<dbReference type="RefSeq" id="WP_015923606.1">
    <property type="nucleotide sequence ID" value="NC_011899.1"/>
</dbReference>
<dbReference type="GO" id="GO:0043842">
    <property type="term" value="F:Kdo transferase activity"/>
    <property type="evidence" value="ECO:0007669"/>
    <property type="project" value="UniProtKB-EC"/>
</dbReference>
<dbReference type="KEGG" id="hor:Hore_18890"/>
<evidence type="ECO:0000256" key="3">
    <source>
        <dbReference type="ARBA" id="ARBA00019077"/>
    </source>
</evidence>
<evidence type="ECO:0000256" key="1">
    <source>
        <dbReference type="ARBA" id="ARBA00006380"/>
    </source>
</evidence>
<evidence type="ECO:0000313" key="11">
    <source>
        <dbReference type="EMBL" id="ACL70637.1"/>
    </source>
</evidence>
<evidence type="ECO:0000256" key="6">
    <source>
        <dbReference type="ARBA" id="ARBA00049183"/>
    </source>
</evidence>
<dbReference type="PANTHER" id="PTHR42755">
    <property type="entry name" value="3-DEOXY-MANNO-OCTULOSONATE CYTIDYLYLTRANSFERASE"/>
    <property type="match status" value="1"/>
</dbReference>
<evidence type="ECO:0000256" key="4">
    <source>
        <dbReference type="ARBA" id="ARBA00022679"/>
    </source>
</evidence>
<sequence>MFIFYLIYNLLLITVLILYLPFLIYNFIKGKYREGFLERLALYQKSFIEMVKLHPVIWIHAASVGETMAAEPLVRELREQYPHVKLIFSTVSSTGRQTARKFYKKEVDAIIYFPIDLGFIIKRAIKLINPRLVIMIETELWPNFIRYADKSGSRIMVASGRISDKGYKNFRYLGPLLRDMLKRVDVFSMQSDLDVQRIVALGAKEDRVYRNGNIKFDKEYSVSPLEVNKLRQEFNLDENQPVMVAGSTHAGEEEKLITVFERVNKELPDFVMIIAPRYIERVEQVEKLFTSKGIKTIRRSELEGYKRREQVILVDTFGELALIYKLASLVFVGGSLIPRGGHNIIEPAAQGKLVLFGPHMFNFKEETKFLLGQEAAVQVGNTDGLGDKVLYYLKNQDSLREKSERARQIITENRGATIRNLKLVSELLQKKSRLNMLIIRLSAIGDVIHALPVAYAVRQSYPEAEITWIVEDKASDLVLDNPYLDRVIIMPRKKWKEVFKADKLKALGQVRSFVKELKKYNFDMALDVHGLFKSAITALWSGARVRYGPGDGREGSKFFYTDKLTPPSTRVHMIDRNLELARGIGARTGEIRYGIVTGEKEVTKVDRLLGQFDGKGKFMVCINPYTTWKSKNWLEERYARLADLLIKRNGCIVIFTGGPGDKEGIERIQALMEEQALNLAGQTNLKELAELYKRTHLFIGGDTGPMHLAAAVGSRVVALMGPTDPVTHGPYGDGHIVIQHQDLDCIKCWKRECPASHSCMKNIRVDEVLSAAERILGVT</sequence>
<feature type="site" description="Transition state stabilizer" evidence="8">
    <location>
        <position position="215"/>
    </location>
</feature>
<dbReference type="PANTHER" id="PTHR42755:SF1">
    <property type="entry name" value="3-DEOXY-D-MANNO-OCTULOSONIC ACID TRANSFERASE, MITOCHONDRIAL-RELATED"/>
    <property type="match status" value="1"/>
</dbReference>
<dbReference type="InterPro" id="IPR007507">
    <property type="entry name" value="Glycos_transf_N"/>
</dbReference>
<dbReference type="Pfam" id="PF01075">
    <property type="entry name" value="Glyco_transf_9"/>
    <property type="match status" value="1"/>
</dbReference>
<feature type="domain" description="3-deoxy-D-manno-octulosonic-acid transferase N-terminal" evidence="10">
    <location>
        <begin position="36"/>
        <end position="217"/>
    </location>
</feature>
<dbReference type="eggNOG" id="COG0859">
    <property type="taxonomic scope" value="Bacteria"/>
</dbReference>
<dbReference type="SUPFAM" id="SSF53756">
    <property type="entry name" value="UDP-Glycosyltransferase/glycogen phosphorylase"/>
    <property type="match status" value="2"/>
</dbReference>
<dbReference type="InterPro" id="IPR038107">
    <property type="entry name" value="Glycos_transf_N_sf"/>
</dbReference>
<proteinExistence type="inferred from homology"/>
<accession>B8CZB8</accession>
<dbReference type="CAZy" id="GT30">
    <property type="family name" value="Glycosyltransferase Family 30"/>
</dbReference>
<dbReference type="Pfam" id="PF04413">
    <property type="entry name" value="Glycos_transf_N"/>
    <property type="match status" value="1"/>
</dbReference>
<dbReference type="EMBL" id="CP001098">
    <property type="protein sequence ID" value="ACL70637.1"/>
    <property type="molecule type" value="Genomic_DNA"/>
</dbReference>
<evidence type="ECO:0000256" key="2">
    <source>
        <dbReference type="ARBA" id="ARBA00012621"/>
    </source>
</evidence>
<keyword evidence="4 11" id="KW-0808">Transferase</keyword>
<dbReference type="OrthoDB" id="9789797at2"/>
<dbReference type="STRING" id="373903.Hore_18890"/>
<dbReference type="Gene3D" id="3.40.50.11720">
    <property type="entry name" value="3-Deoxy-D-manno-octulosonic-acid transferase, N-terminal domain"/>
    <property type="match status" value="1"/>
</dbReference>
<gene>
    <name evidence="11" type="ordered locus">Hore_18890</name>
</gene>
<keyword evidence="12" id="KW-1185">Reference proteome</keyword>
<evidence type="ECO:0000313" key="12">
    <source>
        <dbReference type="Proteomes" id="UP000000719"/>
    </source>
</evidence>
<name>B8CZB8_HALOH</name>
<evidence type="ECO:0000256" key="8">
    <source>
        <dbReference type="PIRSR" id="PIRSR639901-2"/>
    </source>
</evidence>
<feature type="transmembrane region" description="Helical" evidence="9">
    <location>
        <begin position="6"/>
        <end position="28"/>
    </location>
</feature>
<dbReference type="FunFam" id="3.40.50.2000:FF:000032">
    <property type="entry name" value="3-deoxy-D-manno-octulosonic acid transferase"/>
    <property type="match status" value="1"/>
</dbReference>
<comment type="catalytic activity">
    <reaction evidence="6">
        <text>lipid IVA (E. coli) + CMP-3-deoxy-beta-D-manno-octulosonate = alpha-Kdo-(2-&gt;6)-lipid IVA (E. coli) + CMP + H(+)</text>
        <dbReference type="Rhea" id="RHEA:28066"/>
        <dbReference type="ChEBI" id="CHEBI:15378"/>
        <dbReference type="ChEBI" id="CHEBI:58603"/>
        <dbReference type="ChEBI" id="CHEBI:60364"/>
        <dbReference type="ChEBI" id="CHEBI:60377"/>
        <dbReference type="ChEBI" id="CHEBI:85987"/>
        <dbReference type="EC" id="2.4.99.12"/>
    </reaction>
</comment>
<protein>
    <recommendedName>
        <fullName evidence="3">3-deoxy-D-manno-octulosonic acid transferase</fullName>
        <ecNumber evidence="2">2.4.99.12</ecNumber>
    </recommendedName>
    <alternativeName>
        <fullName evidence="5">Lipid IV(A) 3-deoxy-D-manno-octulosonic acid transferase</fullName>
    </alternativeName>
</protein>
<dbReference type="Gene3D" id="3.40.50.2000">
    <property type="entry name" value="Glycogen Phosphorylase B"/>
    <property type="match status" value="3"/>
</dbReference>
<comment type="similarity">
    <text evidence="1">Belongs to the glycosyltransferase group 1 family. Glycosyltransferase 30 subfamily.</text>
</comment>
<evidence type="ECO:0000259" key="10">
    <source>
        <dbReference type="Pfam" id="PF04413"/>
    </source>
</evidence>
<feature type="site" description="Transition state stabilizer" evidence="8">
    <location>
        <position position="137"/>
    </location>
</feature>
<keyword evidence="9" id="KW-0812">Transmembrane</keyword>
<dbReference type="Proteomes" id="UP000000719">
    <property type="component" value="Chromosome"/>
</dbReference>
<dbReference type="InterPro" id="IPR002201">
    <property type="entry name" value="Glyco_trans_9"/>
</dbReference>
<keyword evidence="9" id="KW-1133">Transmembrane helix</keyword>
<dbReference type="GO" id="GO:0005886">
    <property type="term" value="C:plasma membrane"/>
    <property type="evidence" value="ECO:0007669"/>
    <property type="project" value="TreeGrafter"/>
</dbReference>
<dbReference type="EC" id="2.4.99.12" evidence="2"/>
<dbReference type="HOGENOM" id="CLU_359334_0_0_9"/>
<evidence type="ECO:0000256" key="5">
    <source>
        <dbReference type="ARBA" id="ARBA00031445"/>
    </source>
</evidence>
<dbReference type="AlphaFoldDB" id="B8CZB8"/>
<dbReference type="GO" id="GO:0009245">
    <property type="term" value="P:lipid A biosynthetic process"/>
    <property type="evidence" value="ECO:0007669"/>
    <property type="project" value="TreeGrafter"/>
</dbReference>
<keyword evidence="9" id="KW-0472">Membrane</keyword>
<dbReference type="CAZy" id="GT9">
    <property type="family name" value="Glycosyltransferase Family 9"/>
</dbReference>
<evidence type="ECO:0000256" key="9">
    <source>
        <dbReference type="SAM" id="Phobius"/>
    </source>
</evidence>
<evidence type="ECO:0000256" key="7">
    <source>
        <dbReference type="PIRSR" id="PIRSR639901-1"/>
    </source>
</evidence>
<reference evidence="11 12" key="1">
    <citation type="journal article" date="2009" name="PLoS ONE">
        <title>Genome analysis of the anaerobic thermohalophilic bacterium Halothermothrix orenii.</title>
        <authorList>
            <person name="Mavromatis K."/>
            <person name="Ivanova N."/>
            <person name="Anderson I."/>
            <person name="Lykidis A."/>
            <person name="Hooper S.D."/>
            <person name="Sun H."/>
            <person name="Kunin V."/>
            <person name="Lapidus A."/>
            <person name="Hugenholtz P."/>
            <person name="Patel B."/>
            <person name="Kyrpides N.C."/>
        </authorList>
    </citation>
    <scope>NUCLEOTIDE SEQUENCE [LARGE SCALE GENOMIC DNA]</scope>
    <source>
        <strain evidence="12">H 168 / OCM 544 / DSM 9562</strain>
    </source>
</reference>
<dbReference type="eggNOG" id="COG1519">
    <property type="taxonomic scope" value="Bacteria"/>
</dbReference>
<organism evidence="11 12">
    <name type="scientific">Halothermothrix orenii (strain H 168 / OCM 544 / DSM 9562)</name>
    <dbReference type="NCBI Taxonomy" id="373903"/>
    <lineage>
        <taxon>Bacteria</taxon>
        <taxon>Bacillati</taxon>
        <taxon>Bacillota</taxon>
        <taxon>Clostridia</taxon>
        <taxon>Halanaerobiales</taxon>
        <taxon>Halothermotrichaceae</taxon>
        <taxon>Halothermothrix</taxon>
    </lineage>
</organism>
<feature type="active site" description="Proton acceptor" evidence="7">
    <location>
        <position position="66"/>
    </location>
</feature>
<dbReference type="CDD" id="cd03789">
    <property type="entry name" value="GT9_LPS_heptosyltransferase"/>
    <property type="match status" value="1"/>
</dbReference>